<reference evidence="1" key="1">
    <citation type="submission" date="2021-01" db="EMBL/GenBank/DDBJ databases">
        <authorList>
            <person name="Corre E."/>
            <person name="Pelletier E."/>
            <person name="Niang G."/>
            <person name="Scheremetjew M."/>
            <person name="Finn R."/>
            <person name="Kale V."/>
            <person name="Holt S."/>
            <person name="Cochrane G."/>
            <person name="Meng A."/>
            <person name="Brown T."/>
            <person name="Cohen L."/>
        </authorList>
    </citation>
    <scope>NUCLEOTIDE SEQUENCE</scope>
    <source>
        <strain evidence="1">CCCM811</strain>
    </source>
</reference>
<organism evidence="1">
    <name type="scientific">Lotharella globosa</name>
    <dbReference type="NCBI Taxonomy" id="91324"/>
    <lineage>
        <taxon>Eukaryota</taxon>
        <taxon>Sar</taxon>
        <taxon>Rhizaria</taxon>
        <taxon>Cercozoa</taxon>
        <taxon>Chlorarachniophyceae</taxon>
        <taxon>Lotharella</taxon>
    </lineage>
</organism>
<protein>
    <submittedName>
        <fullName evidence="1">Uncharacterized protein</fullName>
    </submittedName>
</protein>
<gene>
    <name evidence="1" type="ORF">LGLO00237_LOCUS8792</name>
</gene>
<evidence type="ECO:0000313" key="1">
    <source>
        <dbReference type="EMBL" id="CAE0657225.1"/>
    </source>
</evidence>
<dbReference type="AlphaFoldDB" id="A0A6U2XT08"/>
<accession>A0A6U2XT08</accession>
<dbReference type="EMBL" id="HBIV01011810">
    <property type="protein sequence ID" value="CAE0657225.1"/>
    <property type="molecule type" value="Transcribed_RNA"/>
</dbReference>
<name>A0A6U2XT08_9EUKA</name>
<proteinExistence type="predicted"/>
<sequence length="124" mass="13289">MTTFSCRFLFRCAGDTKTGPGPKPTALVCVTETANTVSVNGRWICKGDSEPPGRQRQELWRATRLGAQLGAGLRAGRRLLMPHPQKQIEDALGTEPWGTIVNLAMRRQAPIKGLSGSAGGAMQA</sequence>